<name>A0ABR5DJ88_9FLAO</name>
<evidence type="ECO:0000313" key="3">
    <source>
        <dbReference type="Proteomes" id="UP000033497"/>
    </source>
</evidence>
<keyword evidence="1" id="KW-0812">Transmembrane</keyword>
<keyword evidence="1" id="KW-0472">Membrane</keyword>
<reference evidence="2 3" key="1">
    <citation type="submission" date="2014-10" db="EMBL/GenBank/DDBJ databases">
        <title>Genome sequencing of Vitellibacter vladivostokensis KMM 3516.</title>
        <authorList>
            <person name="Thevarajoo S."/>
            <person name="Selvaratnam C."/>
            <person name="Goh K.M."/>
            <person name="Chong C.S."/>
        </authorList>
    </citation>
    <scope>NUCLEOTIDE SEQUENCE [LARGE SCALE GENOMIC DNA]</scope>
    <source>
        <strain evidence="2 3">KMM 3516</strain>
    </source>
</reference>
<accession>A0ABR5DJ88</accession>
<protein>
    <submittedName>
        <fullName evidence="2">Membrane protein</fullName>
    </submittedName>
</protein>
<keyword evidence="1" id="KW-1133">Transmembrane helix</keyword>
<gene>
    <name evidence="2" type="ORF">MB09_05120</name>
</gene>
<organism evidence="2 3">
    <name type="scientific">Aequorivita vladivostokensis</name>
    <dbReference type="NCBI Taxonomy" id="171194"/>
    <lineage>
        <taxon>Bacteria</taxon>
        <taxon>Pseudomonadati</taxon>
        <taxon>Bacteroidota</taxon>
        <taxon>Flavobacteriia</taxon>
        <taxon>Flavobacteriales</taxon>
        <taxon>Flavobacteriaceae</taxon>
        <taxon>Aequorivita</taxon>
    </lineage>
</organism>
<dbReference type="RefSeq" id="WP_045079820.1">
    <property type="nucleotide sequence ID" value="NZ_JSVU01000003.1"/>
</dbReference>
<comment type="caution">
    <text evidence="2">The sequence shown here is derived from an EMBL/GenBank/DDBJ whole genome shotgun (WGS) entry which is preliminary data.</text>
</comment>
<sequence length="46" mass="5088">MSKNTKIILMVAAAVVTIVGLITGRYLFIFLMLPLGFLFKGKNTDK</sequence>
<evidence type="ECO:0000256" key="1">
    <source>
        <dbReference type="SAM" id="Phobius"/>
    </source>
</evidence>
<dbReference type="Proteomes" id="UP000033497">
    <property type="component" value="Unassembled WGS sequence"/>
</dbReference>
<feature type="transmembrane region" description="Helical" evidence="1">
    <location>
        <begin position="7"/>
        <end position="33"/>
    </location>
</feature>
<proteinExistence type="predicted"/>
<dbReference type="EMBL" id="JSVU01000003">
    <property type="protein sequence ID" value="KJJ38829.1"/>
    <property type="molecule type" value="Genomic_DNA"/>
</dbReference>
<evidence type="ECO:0000313" key="2">
    <source>
        <dbReference type="EMBL" id="KJJ38829.1"/>
    </source>
</evidence>
<keyword evidence="3" id="KW-1185">Reference proteome</keyword>